<name>I7MDB1_TETTS</name>
<dbReference type="InterPro" id="IPR013815">
    <property type="entry name" value="ATP_grasp_subdomain_1"/>
</dbReference>
<feature type="compositionally biased region" description="Polar residues" evidence="1">
    <location>
        <begin position="184"/>
        <end position="197"/>
    </location>
</feature>
<organism evidence="2 3">
    <name type="scientific">Tetrahymena thermophila (strain SB210)</name>
    <dbReference type="NCBI Taxonomy" id="312017"/>
    <lineage>
        <taxon>Eukaryota</taxon>
        <taxon>Sar</taxon>
        <taxon>Alveolata</taxon>
        <taxon>Ciliophora</taxon>
        <taxon>Intramacronucleata</taxon>
        <taxon>Oligohymenophorea</taxon>
        <taxon>Hymenostomatida</taxon>
        <taxon>Tetrahymenina</taxon>
        <taxon>Tetrahymenidae</taxon>
        <taxon>Tetrahymena</taxon>
    </lineage>
</organism>
<dbReference type="GO" id="GO:0005524">
    <property type="term" value="F:ATP binding"/>
    <property type="evidence" value="ECO:0007669"/>
    <property type="project" value="InterPro"/>
</dbReference>
<dbReference type="SUPFAM" id="SSF56059">
    <property type="entry name" value="Glutathione synthetase ATP-binding domain-like"/>
    <property type="match status" value="1"/>
</dbReference>
<dbReference type="KEGG" id="tet:TTHERM_00549600"/>
<evidence type="ECO:0000313" key="2">
    <source>
        <dbReference type="EMBL" id="EAR86113.2"/>
    </source>
</evidence>
<dbReference type="PANTHER" id="PTHR46069">
    <property type="entry name" value="TUBULIN TYROSINE LIGASE"/>
    <property type="match status" value="1"/>
</dbReference>
<feature type="compositionally biased region" description="Polar residues" evidence="1">
    <location>
        <begin position="124"/>
        <end position="150"/>
    </location>
</feature>
<dbReference type="Pfam" id="PF03133">
    <property type="entry name" value="TTL"/>
    <property type="match status" value="1"/>
</dbReference>
<dbReference type="InterPro" id="IPR004344">
    <property type="entry name" value="TTL/TTLL_fam"/>
</dbReference>
<dbReference type="OrthoDB" id="202825at2759"/>
<dbReference type="EMBL" id="GG662864">
    <property type="protein sequence ID" value="EAR86113.2"/>
    <property type="molecule type" value="Genomic_DNA"/>
</dbReference>
<dbReference type="GeneID" id="7822783"/>
<dbReference type="AlphaFoldDB" id="I7MDB1"/>
<evidence type="ECO:0000256" key="1">
    <source>
        <dbReference type="SAM" id="MobiDB-lite"/>
    </source>
</evidence>
<dbReference type="PANTHER" id="PTHR46069:SF1">
    <property type="entry name" value="CHROMOSOME UNDETERMINED SCAFFOLD_125, WHOLE GENOME SHOTGUN SEQUENCE"/>
    <property type="match status" value="1"/>
</dbReference>
<dbReference type="InParanoid" id="I7MDB1"/>
<proteinExistence type="predicted"/>
<reference evidence="3" key="1">
    <citation type="journal article" date="2006" name="PLoS Biol.">
        <title>Macronuclear genome sequence of the ciliate Tetrahymena thermophila, a model eukaryote.</title>
        <authorList>
            <person name="Eisen J.A."/>
            <person name="Coyne R.S."/>
            <person name="Wu M."/>
            <person name="Wu D."/>
            <person name="Thiagarajan M."/>
            <person name="Wortman J.R."/>
            <person name="Badger J.H."/>
            <person name="Ren Q."/>
            <person name="Amedeo P."/>
            <person name="Jones K.M."/>
            <person name="Tallon L.J."/>
            <person name="Delcher A.L."/>
            <person name="Salzberg S.L."/>
            <person name="Silva J.C."/>
            <person name="Haas B.J."/>
            <person name="Majoros W.H."/>
            <person name="Farzad M."/>
            <person name="Carlton J.M."/>
            <person name="Smith R.K. Jr."/>
            <person name="Garg J."/>
            <person name="Pearlman R.E."/>
            <person name="Karrer K.M."/>
            <person name="Sun L."/>
            <person name="Manning G."/>
            <person name="Elde N.C."/>
            <person name="Turkewitz A.P."/>
            <person name="Asai D.J."/>
            <person name="Wilkes D.E."/>
            <person name="Wang Y."/>
            <person name="Cai H."/>
            <person name="Collins K."/>
            <person name="Stewart B.A."/>
            <person name="Lee S.R."/>
            <person name="Wilamowska K."/>
            <person name="Weinberg Z."/>
            <person name="Ruzzo W.L."/>
            <person name="Wloga D."/>
            <person name="Gaertig J."/>
            <person name="Frankel J."/>
            <person name="Tsao C.-C."/>
            <person name="Gorovsky M.A."/>
            <person name="Keeling P.J."/>
            <person name="Waller R.F."/>
            <person name="Patron N.J."/>
            <person name="Cherry J.M."/>
            <person name="Stover N.A."/>
            <person name="Krieger C.J."/>
            <person name="del Toro C."/>
            <person name="Ryder H.F."/>
            <person name="Williamson S.C."/>
            <person name="Barbeau R.A."/>
            <person name="Hamilton E.P."/>
            <person name="Orias E."/>
        </authorList>
    </citation>
    <scope>NUCLEOTIDE SEQUENCE [LARGE SCALE GENOMIC DNA]</scope>
    <source>
        <strain evidence="3">SB210</strain>
    </source>
</reference>
<dbReference type="STRING" id="312017.I7MDB1"/>
<dbReference type="Gene3D" id="3.30.1490.20">
    <property type="entry name" value="ATP-grasp fold, A domain"/>
    <property type="match status" value="1"/>
</dbReference>
<dbReference type="RefSeq" id="XP_976708.2">
    <property type="nucleotide sequence ID" value="XM_971615.3"/>
</dbReference>
<dbReference type="eggNOG" id="KOG2157">
    <property type="taxonomic scope" value="Eukaryota"/>
</dbReference>
<sequence length="710" mass="82875">MSGHIEKIKCTKGTIIIGNDSTNGADENPFLLDIPLGLSSLAKKEPDDYLQMKQIEKSEQQKYPNILTSLSKSQNRGVQLNRTINTNIFSKNMNQNQSSNLNFKRSDQQISVSMRITKKVPKEQQVSQKSPTGQSFVSTQSQSCNSGENTNKSKQDKENSLFQQPLTLPFLKYNSAGQEAPVQRANQNKQTKNTSLQRGKDEKKEFKNREKRIISNKAIKSQMSITTLIHNSMSTLYITPLFKVQFTYIVEKGNNSQIVKRILNKRDWWAEAQNSYSSYHFRWKPTSSGIKFDDIMFTPSKKQMVNHIENHVEISCKSKLYNNLKNSHKNEIDQLVPKTFLLNIESENYERDIQNFVDYFFNLQQSTKLKNIWILKPDDLNRGQGISLFSTVSQLFTLLLSYGKIELLKQIFIKICPQVVEKYEQQQKSQDMLKEIDIKQFQSEAIEKAYRKPRLQVSNLNQTPKVIVLQKYIEEPLLIKDRKFDIRVWVLVDQDFKFYMFKEGYLRLSSEKFSLRSHTLQDKYVHLTNNAIQKYGKNYGKYENGNIISFDDYGEYLKNKNMPFTVEDTLKQIKNLIKVSFSSVRRKLYRKDRKNTFEIFGYDFMVESNGNTQLIEINSNPCIEESNELLQKLIPRMLNDAFRITIDRVFCSNKMFTSCFNDYAIEGYSNFENLWEYLGSLQPQTQNLIVIGKEASQSVFETPQQQQQHQ</sequence>
<gene>
    <name evidence="2" type="ORF">TTHERM_00549600</name>
</gene>
<keyword evidence="3" id="KW-1185">Reference proteome</keyword>
<protein>
    <submittedName>
        <fullName evidence="2">Tubulin-tyrosine ligase family protein</fullName>
    </submittedName>
</protein>
<dbReference type="Gene3D" id="3.30.470.20">
    <property type="entry name" value="ATP-grasp fold, B domain"/>
    <property type="match status" value="1"/>
</dbReference>
<dbReference type="GO" id="GO:0016874">
    <property type="term" value="F:ligase activity"/>
    <property type="evidence" value="ECO:0007669"/>
    <property type="project" value="UniProtKB-KW"/>
</dbReference>
<feature type="region of interest" description="Disordered" evidence="1">
    <location>
        <begin position="119"/>
        <end position="159"/>
    </location>
</feature>
<keyword evidence="2" id="KW-0436">Ligase</keyword>
<evidence type="ECO:0000313" key="3">
    <source>
        <dbReference type="Proteomes" id="UP000009168"/>
    </source>
</evidence>
<dbReference type="Proteomes" id="UP000009168">
    <property type="component" value="Unassembled WGS sequence"/>
</dbReference>
<dbReference type="PROSITE" id="PS51221">
    <property type="entry name" value="TTL"/>
    <property type="match status" value="1"/>
</dbReference>
<accession>I7MDB1</accession>
<feature type="region of interest" description="Disordered" evidence="1">
    <location>
        <begin position="179"/>
        <end position="209"/>
    </location>
</feature>
<feature type="compositionally biased region" description="Basic and acidic residues" evidence="1">
    <location>
        <begin position="198"/>
        <end position="209"/>
    </location>
</feature>